<dbReference type="AlphaFoldDB" id="A0AA41GC02"/>
<protein>
    <submittedName>
        <fullName evidence="1">Uncharacterized protein</fullName>
    </submittedName>
</protein>
<proteinExistence type="predicted"/>
<evidence type="ECO:0000313" key="1">
    <source>
        <dbReference type="EMBL" id="MBV0903937.1"/>
    </source>
</evidence>
<keyword evidence="2" id="KW-1185">Reference proteome</keyword>
<evidence type="ECO:0000313" key="2">
    <source>
        <dbReference type="Proteomes" id="UP001166304"/>
    </source>
</evidence>
<sequence>MIGIGILGSVTDVATFLAVLIGVHRIRESVETLAAGVVAVAREHRRVDDDRLQAELEVDDVDVAALQHPVRDGGDGGGSHE</sequence>
<reference evidence="1" key="1">
    <citation type="submission" date="2021-06" db="EMBL/GenBank/DDBJ databases">
        <title>New haloarchaea isolates fom saline soil.</title>
        <authorList>
            <person name="Duran-Viseras A."/>
            <person name="Sanchez-Porro C.S."/>
            <person name="Ventosa A."/>
        </authorList>
    </citation>
    <scope>NUCLEOTIDE SEQUENCE</scope>
    <source>
        <strain evidence="1">JCM 18369</strain>
    </source>
</reference>
<accession>A0AA41GC02</accession>
<organism evidence="1 2">
    <name type="scientific">Haloarcula salina</name>
    <dbReference type="NCBI Taxonomy" id="1429914"/>
    <lineage>
        <taxon>Archaea</taxon>
        <taxon>Methanobacteriati</taxon>
        <taxon>Methanobacteriota</taxon>
        <taxon>Stenosarchaea group</taxon>
        <taxon>Halobacteria</taxon>
        <taxon>Halobacteriales</taxon>
        <taxon>Haloarculaceae</taxon>
        <taxon>Haloarcula</taxon>
    </lineage>
</organism>
<comment type="caution">
    <text evidence="1">The sequence shown here is derived from an EMBL/GenBank/DDBJ whole genome shotgun (WGS) entry which is preliminary data.</text>
</comment>
<dbReference type="EMBL" id="JAHQXE010000010">
    <property type="protein sequence ID" value="MBV0903937.1"/>
    <property type="molecule type" value="Genomic_DNA"/>
</dbReference>
<gene>
    <name evidence="1" type="ORF">KTS37_19300</name>
</gene>
<dbReference type="Proteomes" id="UP001166304">
    <property type="component" value="Unassembled WGS sequence"/>
</dbReference>
<dbReference type="RefSeq" id="WP_217284993.1">
    <property type="nucleotide sequence ID" value="NZ_JAHQXE010000010.1"/>
</dbReference>
<name>A0AA41GC02_9EURY</name>